<organism evidence="2 3">
    <name type="scientific">Apiospora kogelbergensis</name>
    <dbReference type="NCBI Taxonomy" id="1337665"/>
    <lineage>
        <taxon>Eukaryota</taxon>
        <taxon>Fungi</taxon>
        <taxon>Dikarya</taxon>
        <taxon>Ascomycota</taxon>
        <taxon>Pezizomycotina</taxon>
        <taxon>Sordariomycetes</taxon>
        <taxon>Xylariomycetidae</taxon>
        <taxon>Amphisphaeriales</taxon>
        <taxon>Apiosporaceae</taxon>
        <taxon>Apiospora</taxon>
    </lineage>
</organism>
<proteinExistence type="predicted"/>
<protein>
    <recommendedName>
        <fullName evidence="4">Mg2+ and Co2+ transporter CorA</fullName>
    </recommendedName>
</protein>
<reference evidence="2 3" key="1">
    <citation type="submission" date="2023-01" db="EMBL/GenBank/DDBJ databases">
        <title>Analysis of 21 Apiospora genomes using comparative genomics revels a genus with tremendous synthesis potential of carbohydrate active enzymes and secondary metabolites.</title>
        <authorList>
            <person name="Sorensen T."/>
        </authorList>
    </citation>
    <scope>NUCLEOTIDE SEQUENCE [LARGE SCALE GENOMIC DNA]</scope>
    <source>
        <strain evidence="2 3">CBS 117206</strain>
    </source>
</reference>
<keyword evidence="1" id="KW-0812">Transmembrane</keyword>
<dbReference type="AlphaFoldDB" id="A0AAW0QY15"/>
<accession>A0AAW0QY15</accession>
<keyword evidence="3" id="KW-1185">Reference proteome</keyword>
<gene>
    <name evidence="2" type="ORF">PG999_007336</name>
</gene>
<dbReference type="Gene3D" id="1.20.58.340">
    <property type="entry name" value="Magnesium transport protein CorA, transmembrane region"/>
    <property type="match status" value="1"/>
</dbReference>
<feature type="transmembrane region" description="Helical" evidence="1">
    <location>
        <begin position="388"/>
        <end position="412"/>
    </location>
</feature>
<comment type="caution">
    <text evidence="2">The sequence shown here is derived from an EMBL/GenBank/DDBJ whole genome shotgun (WGS) entry which is preliminary data.</text>
</comment>
<feature type="transmembrane region" description="Helical" evidence="1">
    <location>
        <begin position="427"/>
        <end position="449"/>
    </location>
</feature>
<dbReference type="EMBL" id="JAQQWP010000006">
    <property type="protein sequence ID" value="KAK8115267.1"/>
    <property type="molecule type" value="Genomic_DNA"/>
</dbReference>
<name>A0AAW0QY15_9PEZI</name>
<sequence>MNWTKDNSKISIADLAKVFKYEEKPTTLITWESGNSEPHARSLLDSQWQGWLAHQRHDKPDSEPAVYIILAKSGLPNTPLPWGPSSNEMTTAPASNAATRGKRSLRTVPFSQATFRHITEHFCIHGSISAVVNRADVPVFSHAQVRMTDSTGQMRLAHVYNCRSSNSWEKDLALTITYLPECRKTYCIMFGCDEVIETEVQKRLFAVGPDIFFPLVMPGILAELERVRHMGVVTKALGLMETKIAELESIHNLMDEGFASREAEQRSSSRRTLWLDTAYLRDGLTTWKAQLERLRYCVADLGNSQKQNHNQDETAQSGHSADDLTCHAKTSQIMANRIEAIEEEYSQAILSCSMRLEGMSIATQWAQGETNLSIAIATSHDSKVMRSIAIITMLFLPGTFFAGIFSTSFFSWQGSETSGESGISSFFWIYVLFTLLFTLLTVGLWWYIVIHRPKQRRNSEEAEYQMT</sequence>
<evidence type="ECO:0008006" key="4">
    <source>
        <dbReference type="Google" id="ProtNLM"/>
    </source>
</evidence>
<evidence type="ECO:0000313" key="2">
    <source>
        <dbReference type="EMBL" id="KAK8115267.1"/>
    </source>
</evidence>
<keyword evidence="1" id="KW-0472">Membrane</keyword>
<evidence type="ECO:0000313" key="3">
    <source>
        <dbReference type="Proteomes" id="UP001392437"/>
    </source>
</evidence>
<dbReference type="Proteomes" id="UP001392437">
    <property type="component" value="Unassembled WGS sequence"/>
</dbReference>
<evidence type="ECO:0000256" key="1">
    <source>
        <dbReference type="SAM" id="Phobius"/>
    </source>
</evidence>
<keyword evidence="1" id="KW-1133">Transmembrane helix</keyword>